<keyword evidence="2" id="KW-1185">Reference proteome</keyword>
<evidence type="ECO:0000313" key="2">
    <source>
        <dbReference type="Proteomes" id="UP000694399"/>
    </source>
</evidence>
<reference evidence="1" key="2">
    <citation type="submission" date="2025-08" db="UniProtKB">
        <authorList>
            <consortium name="Ensembl"/>
        </authorList>
    </citation>
    <scope>IDENTIFICATION</scope>
</reference>
<sequence length="86" mass="10482">KPELKSFHFPYKSFLYCFTGSHLDSTLNFCRRHIYLLCPCKLCLQWLVIRYFNHLHKSKLHKKLDERKGKYVFPYITLLPIKSNKF</sequence>
<accession>A0A8C8XDX5</accession>
<organism evidence="1 2">
    <name type="scientific">Panthera leo</name>
    <name type="common">Lion</name>
    <dbReference type="NCBI Taxonomy" id="9689"/>
    <lineage>
        <taxon>Eukaryota</taxon>
        <taxon>Metazoa</taxon>
        <taxon>Chordata</taxon>
        <taxon>Craniata</taxon>
        <taxon>Vertebrata</taxon>
        <taxon>Euteleostomi</taxon>
        <taxon>Mammalia</taxon>
        <taxon>Eutheria</taxon>
        <taxon>Laurasiatheria</taxon>
        <taxon>Carnivora</taxon>
        <taxon>Feliformia</taxon>
        <taxon>Felidae</taxon>
        <taxon>Pantherinae</taxon>
        <taxon>Panthera</taxon>
    </lineage>
</organism>
<name>A0A8C8XDX5_PANLE</name>
<evidence type="ECO:0000313" key="1">
    <source>
        <dbReference type="Ensembl" id="ENSPLOP00000015946.1"/>
    </source>
</evidence>
<dbReference type="Ensembl" id="ENSPLOT00000017654.1">
    <property type="protein sequence ID" value="ENSPLOP00000015946.1"/>
    <property type="gene ID" value="ENSPLOG00000011674.1"/>
</dbReference>
<proteinExistence type="predicted"/>
<reference evidence="1" key="1">
    <citation type="journal article" date="2019" name="bioRxiv">
        <title>Long live the king: chromosome-level assembly of the lion (Panthera leo) using linked-read, Hi-C, and long read data.</title>
        <authorList>
            <person name="Armstrong E.E."/>
            <person name="Taylor R.W."/>
            <person name="Miller D.E."/>
            <person name="Kaelin C."/>
            <person name="Barsh G."/>
            <person name="Hadly E.A."/>
            <person name="Petrov D."/>
        </authorList>
    </citation>
    <scope>NUCLEOTIDE SEQUENCE [LARGE SCALE GENOMIC DNA]</scope>
</reference>
<dbReference type="AlphaFoldDB" id="A0A8C8XDX5"/>
<dbReference type="Proteomes" id="UP000694399">
    <property type="component" value="Chromosome D2"/>
</dbReference>
<reference evidence="1" key="3">
    <citation type="submission" date="2025-09" db="UniProtKB">
        <authorList>
            <consortium name="Ensembl"/>
        </authorList>
    </citation>
    <scope>IDENTIFICATION</scope>
</reference>
<protein>
    <submittedName>
        <fullName evidence="1">Uncharacterized protein</fullName>
    </submittedName>
</protein>